<dbReference type="InterPro" id="IPR019734">
    <property type="entry name" value="TPR_rpt"/>
</dbReference>
<gene>
    <name evidence="3" type="ORF">ADIS_1445</name>
</gene>
<reference evidence="3 4" key="1">
    <citation type="submission" date="2013-02" db="EMBL/GenBank/DDBJ databases">
        <title>A novel strain isolated from Lonar lake, Maharashtra, India.</title>
        <authorList>
            <person name="Singh A."/>
        </authorList>
    </citation>
    <scope>NUCLEOTIDE SEQUENCE [LARGE SCALE GENOMIC DNA]</scope>
    <source>
        <strain evidence="3 4">AK24</strain>
    </source>
</reference>
<keyword evidence="2" id="KW-0732">Signal</keyword>
<dbReference type="InterPro" id="IPR011990">
    <property type="entry name" value="TPR-like_helical_dom_sf"/>
</dbReference>
<evidence type="ECO:0000313" key="4">
    <source>
        <dbReference type="Proteomes" id="UP000013909"/>
    </source>
</evidence>
<evidence type="ECO:0000256" key="1">
    <source>
        <dbReference type="PROSITE-ProRule" id="PRU00339"/>
    </source>
</evidence>
<dbReference type="STRING" id="1232681.ADIS_1445"/>
<accession>R7ZW60</accession>
<evidence type="ECO:0000256" key="2">
    <source>
        <dbReference type="SAM" id="SignalP"/>
    </source>
</evidence>
<dbReference type="Gene3D" id="1.25.40.10">
    <property type="entry name" value="Tetratricopeptide repeat domain"/>
    <property type="match status" value="2"/>
</dbReference>
<sequence length="403" mass="45747">MKKLILSLALVGIATTLAFGQKKVVKSAERNMKRGNLEQAYEEIQAALDDPETGDLSTTYLLKGKIETLMFEADSSNTMQTLDYGISAKESFTTVFDKEGRDSTTKVGKDLFKEVLPDMPENFQGQGVYRLKSASFNKAIERYEDEDMEMAFEFFALAAELDPKDTSIVFNAGYVGNMVGESQRSKKFFTSLLDIKEYNKLNAYYFLIQIASAEDNDPQEAYRLVSEARKIYEDDKGLAEFEIQLLLQLDKMDEAMASIESALVNDPENTAILLRYGYLKEKSGDIDGALTEYKKTVAVDPDFFEGNYYAGALYLEKARNIISAINDLSDEEWDKQSPIMVKEADDLYADALPYFTRASNLRPDNTDIMEILYQIHSRLKNEAKVEEYNKKLSELIGADWMER</sequence>
<dbReference type="AlphaFoldDB" id="R7ZW60"/>
<dbReference type="PATRIC" id="fig|1288963.3.peg.1441"/>
<dbReference type="Proteomes" id="UP000013909">
    <property type="component" value="Unassembled WGS sequence"/>
</dbReference>
<dbReference type="PROSITE" id="PS50005">
    <property type="entry name" value="TPR"/>
    <property type="match status" value="1"/>
</dbReference>
<dbReference type="EMBL" id="AQHR01000041">
    <property type="protein sequence ID" value="EON78248.1"/>
    <property type="molecule type" value="Genomic_DNA"/>
</dbReference>
<organism evidence="3 4">
    <name type="scientific">Lunatimonas lonarensis</name>
    <dbReference type="NCBI Taxonomy" id="1232681"/>
    <lineage>
        <taxon>Bacteria</taxon>
        <taxon>Pseudomonadati</taxon>
        <taxon>Bacteroidota</taxon>
        <taxon>Cytophagia</taxon>
        <taxon>Cytophagales</taxon>
        <taxon>Cyclobacteriaceae</taxon>
    </lineage>
</organism>
<keyword evidence="1" id="KW-0802">TPR repeat</keyword>
<proteinExistence type="predicted"/>
<dbReference type="RefSeq" id="WP_010853589.1">
    <property type="nucleotide sequence ID" value="NZ_AQHR01000041.1"/>
</dbReference>
<feature type="signal peptide" evidence="2">
    <location>
        <begin position="1"/>
        <end position="18"/>
    </location>
</feature>
<evidence type="ECO:0000313" key="3">
    <source>
        <dbReference type="EMBL" id="EON78248.1"/>
    </source>
</evidence>
<protein>
    <submittedName>
        <fullName evidence="3">Uncharacterized protein</fullName>
    </submittedName>
</protein>
<name>R7ZW60_9BACT</name>
<dbReference type="SUPFAM" id="SSF48452">
    <property type="entry name" value="TPR-like"/>
    <property type="match status" value="1"/>
</dbReference>
<feature type="repeat" description="TPR" evidence="1">
    <location>
        <begin position="270"/>
        <end position="303"/>
    </location>
</feature>
<keyword evidence="4" id="KW-1185">Reference proteome</keyword>
<dbReference type="OrthoDB" id="739506at2"/>
<comment type="caution">
    <text evidence="3">The sequence shown here is derived from an EMBL/GenBank/DDBJ whole genome shotgun (WGS) entry which is preliminary data.</text>
</comment>
<feature type="chain" id="PRO_5004461977" evidence="2">
    <location>
        <begin position="19"/>
        <end position="403"/>
    </location>
</feature>